<dbReference type="InterPro" id="IPR053241">
    <property type="entry name" value="NADPH_pterin_aldehyde_rdct"/>
</dbReference>
<evidence type="ECO:0000313" key="3">
    <source>
        <dbReference type="RefSeq" id="XP_039132987.1"/>
    </source>
</evidence>
<dbReference type="RefSeq" id="XP_039132988.1">
    <property type="nucleotide sequence ID" value="XM_039277054.1"/>
</dbReference>
<dbReference type="GO" id="GO:0016616">
    <property type="term" value="F:oxidoreductase activity, acting on the CH-OH group of donors, NAD or NADP as acceptor"/>
    <property type="evidence" value="ECO:0007669"/>
    <property type="project" value="TreeGrafter"/>
</dbReference>
<keyword evidence="1" id="KW-1133">Transmembrane helix</keyword>
<keyword evidence="2" id="KW-1185">Reference proteome</keyword>
<keyword evidence="1" id="KW-0812">Transmembrane</keyword>
<evidence type="ECO:0000313" key="2">
    <source>
        <dbReference type="Proteomes" id="UP001515500"/>
    </source>
</evidence>
<dbReference type="GeneID" id="120270052"/>
<dbReference type="InterPro" id="IPR036291">
    <property type="entry name" value="NAD(P)-bd_dom_sf"/>
</dbReference>
<dbReference type="SUPFAM" id="SSF51735">
    <property type="entry name" value="NAD(P)-binding Rossmann-fold domains"/>
    <property type="match status" value="1"/>
</dbReference>
<name>A0AB40C1D1_DIOCR</name>
<keyword evidence="1" id="KW-0472">Membrane</keyword>
<protein>
    <submittedName>
        <fullName evidence="3 4">NADPH-dependent pterin aldehyde reductase-like</fullName>
    </submittedName>
</protein>
<reference evidence="3 4" key="1">
    <citation type="submission" date="2025-04" db="UniProtKB">
        <authorList>
            <consortium name="RefSeq"/>
        </authorList>
    </citation>
    <scope>IDENTIFICATION</scope>
</reference>
<dbReference type="Gene3D" id="3.40.50.720">
    <property type="entry name" value="NAD(P)-binding Rossmann-like Domain"/>
    <property type="match status" value="1"/>
</dbReference>
<organism evidence="2 4">
    <name type="scientific">Dioscorea cayennensis subsp. rotundata</name>
    <name type="common">White Guinea yam</name>
    <name type="synonym">Dioscorea rotundata</name>
    <dbReference type="NCBI Taxonomy" id="55577"/>
    <lineage>
        <taxon>Eukaryota</taxon>
        <taxon>Viridiplantae</taxon>
        <taxon>Streptophyta</taxon>
        <taxon>Embryophyta</taxon>
        <taxon>Tracheophyta</taxon>
        <taxon>Spermatophyta</taxon>
        <taxon>Magnoliopsida</taxon>
        <taxon>Liliopsida</taxon>
        <taxon>Dioscoreales</taxon>
        <taxon>Dioscoreaceae</taxon>
        <taxon>Dioscorea</taxon>
    </lineage>
</organism>
<dbReference type="GO" id="GO:0006760">
    <property type="term" value="P:folic acid-containing compound metabolic process"/>
    <property type="evidence" value="ECO:0007669"/>
    <property type="project" value="TreeGrafter"/>
</dbReference>
<dbReference type="GO" id="GO:0005829">
    <property type="term" value="C:cytosol"/>
    <property type="evidence" value="ECO:0007669"/>
    <property type="project" value="TreeGrafter"/>
</dbReference>
<evidence type="ECO:0000313" key="4">
    <source>
        <dbReference type="RefSeq" id="XP_039132988.1"/>
    </source>
</evidence>
<gene>
    <name evidence="3 4" type="primary">LOC120270052</name>
</gene>
<sequence length="100" mass="11532">MLCGCLELFQKQLLPARYVLLVPLVLFFLFSSNFVDWRYCQIMALTVWRSDSSAKEFANLVAQTRRVLDIIVNNAGTINKNKKTWGVPVEEFDMVIDTNL</sequence>
<dbReference type="RefSeq" id="XP_039132987.1">
    <property type="nucleotide sequence ID" value="XM_039277053.1"/>
</dbReference>
<dbReference type="PANTHER" id="PTHR45267:SF2">
    <property type="entry name" value="NADPH-DEPENDENT PTERIN ALDEHYDE REDUCTASE"/>
    <property type="match status" value="1"/>
</dbReference>
<feature type="transmembrane region" description="Helical" evidence="1">
    <location>
        <begin position="16"/>
        <end position="35"/>
    </location>
</feature>
<proteinExistence type="predicted"/>
<dbReference type="PANTHER" id="PTHR45267">
    <property type="match status" value="1"/>
</dbReference>
<evidence type="ECO:0000256" key="1">
    <source>
        <dbReference type="SAM" id="Phobius"/>
    </source>
</evidence>
<dbReference type="AlphaFoldDB" id="A0AB40C1D1"/>
<accession>A0AB40C1D1</accession>
<dbReference type="Proteomes" id="UP001515500">
    <property type="component" value="Chromosome 10"/>
</dbReference>